<evidence type="ECO:0000256" key="5">
    <source>
        <dbReference type="ARBA" id="ARBA00023274"/>
    </source>
</evidence>
<dbReference type="SMART" id="SM01382">
    <property type="entry name" value="Ribosomal_L2_C"/>
    <property type="match status" value="1"/>
</dbReference>
<evidence type="ECO:0000256" key="4">
    <source>
        <dbReference type="ARBA" id="ARBA00022980"/>
    </source>
</evidence>
<keyword evidence="2 7" id="KW-0699">rRNA-binding</keyword>
<dbReference type="FunFam" id="2.40.50.140:FF:000003">
    <property type="entry name" value="50S ribosomal protein L2"/>
    <property type="match status" value="1"/>
</dbReference>
<evidence type="ECO:0000256" key="7">
    <source>
        <dbReference type="HAMAP-Rule" id="MF_01320"/>
    </source>
</evidence>
<dbReference type="InterPro" id="IPR005880">
    <property type="entry name" value="Ribosomal_uL2_bac/org-type"/>
</dbReference>
<dbReference type="PANTHER" id="PTHR13691:SF5">
    <property type="entry name" value="LARGE RIBOSOMAL SUBUNIT PROTEIN UL2M"/>
    <property type="match status" value="1"/>
</dbReference>
<reference evidence="11 12" key="1">
    <citation type="submission" date="2015-02" db="EMBL/GenBank/DDBJ databases">
        <title>Mycoplasma mycoides subsp. mycoides strain:B237 Genome sequencing.</title>
        <authorList>
            <person name="Fischer A."/>
            <person name="Santana-Cruz I."/>
            <person name="Schieck E."/>
            <person name="Gourle H."/>
            <person name="Lambert M."/>
            <person name="Nadendla S."/>
            <person name="Miller R.A."/>
            <person name="Weber J."/>
            <person name="Bongcam-Rudloff E."/>
            <person name="Vashee S."/>
            <person name="Frey J."/>
            <person name="Jores J."/>
        </authorList>
    </citation>
    <scope>NUCLEOTIDE SEQUENCE [LARGE SCALE GENOMIC DNA]</scope>
    <source>
        <strain evidence="11 12">B237</strain>
    </source>
</reference>
<accession>A0AAE2EHW1</accession>
<protein>
    <recommendedName>
        <fullName evidence="6 7">Large ribosomal subunit protein uL2</fullName>
    </recommendedName>
</protein>
<dbReference type="GO" id="GO:0003735">
    <property type="term" value="F:structural constituent of ribosome"/>
    <property type="evidence" value="ECO:0007669"/>
    <property type="project" value="InterPro"/>
</dbReference>
<dbReference type="SUPFAM" id="SSF50249">
    <property type="entry name" value="Nucleic acid-binding proteins"/>
    <property type="match status" value="1"/>
</dbReference>
<dbReference type="KEGG" id="mmyi:mycmycITA_00784"/>
<dbReference type="InterPro" id="IPR002171">
    <property type="entry name" value="Ribosomal_uL2"/>
</dbReference>
<dbReference type="NCBIfam" id="TIGR01171">
    <property type="entry name" value="rplB_bact"/>
    <property type="match status" value="1"/>
</dbReference>
<evidence type="ECO:0000256" key="8">
    <source>
        <dbReference type="SAM" id="MobiDB-lite"/>
    </source>
</evidence>
<dbReference type="Gene3D" id="2.30.30.30">
    <property type="match status" value="1"/>
</dbReference>
<dbReference type="SMART" id="SM01383">
    <property type="entry name" value="Ribosomal_L2"/>
    <property type="match status" value="1"/>
</dbReference>
<dbReference type="HAMAP" id="MF_01320_B">
    <property type="entry name" value="Ribosomal_uL2_B"/>
    <property type="match status" value="1"/>
</dbReference>
<dbReference type="Gene3D" id="2.40.50.140">
    <property type="entry name" value="Nucleic acid-binding proteins"/>
    <property type="match status" value="1"/>
</dbReference>
<dbReference type="Pfam" id="PF03947">
    <property type="entry name" value="Ribosomal_L2_C"/>
    <property type="match status" value="1"/>
</dbReference>
<dbReference type="Pfam" id="PF00181">
    <property type="entry name" value="Ribosomal_L2_N"/>
    <property type="match status" value="1"/>
</dbReference>
<evidence type="ECO:0000256" key="2">
    <source>
        <dbReference type="ARBA" id="ARBA00022730"/>
    </source>
</evidence>
<dbReference type="InterPro" id="IPR022671">
    <property type="entry name" value="Ribosomal_uL2_CS"/>
</dbReference>
<dbReference type="PANTHER" id="PTHR13691">
    <property type="entry name" value="RIBOSOMAL PROTEIN L2"/>
    <property type="match status" value="1"/>
</dbReference>
<dbReference type="GO" id="GO:0016740">
    <property type="term" value="F:transferase activity"/>
    <property type="evidence" value="ECO:0007669"/>
    <property type="project" value="InterPro"/>
</dbReference>
<dbReference type="GO" id="GO:0019843">
    <property type="term" value="F:rRNA binding"/>
    <property type="evidence" value="ECO:0007669"/>
    <property type="project" value="UniProtKB-UniRule"/>
</dbReference>
<dbReference type="EMBL" id="LAEW01000001">
    <property type="protein sequence ID" value="KJQ46013.1"/>
    <property type="molecule type" value="Genomic_DNA"/>
</dbReference>
<dbReference type="Proteomes" id="UP000033624">
    <property type="component" value="Unassembled WGS sequence"/>
</dbReference>
<dbReference type="PIRSF" id="PIRSF002158">
    <property type="entry name" value="Ribosomal_L2"/>
    <property type="match status" value="1"/>
</dbReference>
<dbReference type="InterPro" id="IPR008991">
    <property type="entry name" value="Translation_prot_SH3-like_sf"/>
</dbReference>
<evidence type="ECO:0000256" key="1">
    <source>
        <dbReference type="ARBA" id="ARBA00005636"/>
    </source>
</evidence>
<evidence type="ECO:0000313" key="11">
    <source>
        <dbReference type="EMBL" id="KJQ46013.1"/>
    </source>
</evidence>
<proteinExistence type="inferred from homology"/>
<keyword evidence="3 7" id="KW-0694">RNA-binding</keyword>
<evidence type="ECO:0000259" key="9">
    <source>
        <dbReference type="SMART" id="SM01382"/>
    </source>
</evidence>
<evidence type="ECO:0000256" key="3">
    <source>
        <dbReference type="ARBA" id="ARBA00022884"/>
    </source>
</evidence>
<dbReference type="SUPFAM" id="SSF50104">
    <property type="entry name" value="Translation proteins SH3-like domain"/>
    <property type="match status" value="1"/>
</dbReference>
<dbReference type="FunFam" id="2.30.30.30:FF:000001">
    <property type="entry name" value="50S ribosomal protein L2"/>
    <property type="match status" value="1"/>
</dbReference>
<comment type="similarity">
    <text evidence="1 7">Belongs to the universal ribosomal protein uL2 family.</text>
</comment>
<dbReference type="GO" id="GO:0015934">
    <property type="term" value="C:large ribosomal subunit"/>
    <property type="evidence" value="ECO:0007669"/>
    <property type="project" value="InterPro"/>
</dbReference>
<dbReference type="RefSeq" id="WP_011166910.1">
    <property type="nucleotide sequence ID" value="NZ_CP010267.1"/>
</dbReference>
<comment type="subunit">
    <text evidence="7">Part of the 50S ribosomal subunit. Forms a bridge to the 30S subunit in the 70S ribosome.</text>
</comment>
<name>A0AAE2EHW1_MYCMY</name>
<evidence type="ECO:0000259" key="10">
    <source>
        <dbReference type="SMART" id="SM01383"/>
    </source>
</evidence>
<dbReference type="InterPro" id="IPR022666">
    <property type="entry name" value="Ribosomal_uL2_RNA-bd_dom"/>
</dbReference>
<comment type="caution">
    <text evidence="11">The sequence shown here is derived from an EMBL/GenBank/DDBJ whole genome shotgun (WGS) entry which is preliminary data.</text>
</comment>
<feature type="region of interest" description="Disordered" evidence="8">
    <location>
        <begin position="223"/>
        <end position="282"/>
    </location>
</feature>
<dbReference type="SMR" id="A0AAE2EHW1"/>
<dbReference type="PROSITE" id="PS00467">
    <property type="entry name" value="RIBOSOMAL_L2"/>
    <property type="match status" value="1"/>
</dbReference>
<sequence>MAIKKYKSTTNGRRNMTTIDYSAVLTTKNNPEKSLVVSKNSKAGRNNRGLITTRHKGGGHKQKYRIIDFKRNKRDIFGTISTIEYDPNRNAFICLINYVDGEKRYILFAKGMQVGMKVVASENADIKVGNVAPLKNIPEGTLLHNVELKPGKGGQIARSAGSSVQLLGKDDDGKYVTLRLSSGEVRKVLAECYATIGEVGNEEYNLVNWGKAGRNRWRGIRPTVRGSVMNPNDHPHGGGEGRAPIGRKSPVTPWGKKALGVKTRNTKKTSEKLIVRKRSNKK</sequence>
<dbReference type="OMA" id="GGRHPCT"/>
<dbReference type="GO" id="GO:0002181">
    <property type="term" value="P:cytoplasmic translation"/>
    <property type="evidence" value="ECO:0007669"/>
    <property type="project" value="TreeGrafter"/>
</dbReference>
<dbReference type="AlphaFoldDB" id="A0AAE2EHW1"/>
<dbReference type="InterPro" id="IPR022669">
    <property type="entry name" value="Ribosomal_uL2_C"/>
</dbReference>
<feature type="domain" description="Large ribosomal subunit protein uL2 C-terminal" evidence="9">
    <location>
        <begin position="126"/>
        <end position="257"/>
    </location>
</feature>
<dbReference type="InterPro" id="IPR012340">
    <property type="entry name" value="NA-bd_OB-fold"/>
</dbReference>
<evidence type="ECO:0000313" key="12">
    <source>
        <dbReference type="Proteomes" id="UP000033624"/>
    </source>
</evidence>
<evidence type="ECO:0000256" key="6">
    <source>
        <dbReference type="ARBA" id="ARBA00035242"/>
    </source>
</evidence>
<dbReference type="InterPro" id="IPR014726">
    <property type="entry name" value="Ribosomal_uL2_dom3"/>
</dbReference>
<gene>
    <name evidence="7 11" type="primary">rplB</name>
    <name evidence="11" type="ORF">TS59_0815</name>
</gene>
<comment type="function">
    <text evidence="7">One of the primary rRNA binding proteins. Required for association of the 30S and 50S subunits to form the 70S ribosome, for tRNA binding and peptide bond formation. It has been suggested to have peptidyltransferase activity; this is somewhat controversial. Makes several contacts with the 16S rRNA in the 70S ribosome.</text>
</comment>
<feature type="domain" description="Large ribosomal subunit protein uL2 RNA-binding" evidence="10">
    <location>
        <begin position="44"/>
        <end position="120"/>
    </location>
</feature>
<keyword evidence="5 7" id="KW-0687">Ribonucleoprotein</keyword>
<dbReference type="Gene3D" id="4.10.950.10">
    <property type="entry name" value="Ribosomal protein L2, domain 3"/>
    <property type="match status" value="1"/>
</dbReference>
<dbReference type="FunFam" id="4.10.950.10:FF:000001">
    <property type="entry name" value="50S ribosomal protein L2"/>
    <property type="match status" value="1"/>
</dbReference>
<dbReference type="InterPro" id="IPR014722">
    <property type="entry name" value="Rib_uL2_dom2"/>
</dbReference>
<organism evidence="11 12">
    <name type="scientific">Mycoplasma mycoides subsp. mycoides</name>
    <dbReference type="NCBI Taxonomy" id="2103"/>
    <lineage>
        <taxon>Bacteria</taxon>
        <taxon>Bacillati</taxon>
        <taxon>Mycoplasmatota</taxon>
        <taxon>Mollicutes</taxon>
        <taxon>Mycoplasmataceae</taxon>
        <taxon>Mycoplasma</taxon>
    </lineage>
</organism>
<keyword evidence="4 7" id="KW-0689">Ribosomal protein</keyword>